<evidence type="ECO:0000259" key="11">
    <source>
        <dbReference type="Pfam" id="PF08263"/>
    </source>
</evidence>
<evidence type="ECO:0000256" key="6">
    <source>
        <dbReference type="ARBA" id="ARBA00022989"/>
    </source>
</evidence>
<feature type="chain" id="PRO_5041722600" description="Leucine-rich repeat-containing N-terminal plant-type domain-containing protein" evidence="10">
    <location>
        <begin position="27"/>
        <end position="227"/>
    </location>
</feature>
<evidence type="ECO:0000313" key="12">
    <source>
        <dbReference type="EMBL" id="GMN59145.1"/>
    </source>
</evidence>
<keyword evidence="7" id="KW-0472">Membrane</keyword>
<gene>
    <name evidence="12" type="ORF">TIFTF001_028237</name>
</gene>
<keyword evidence="9" id="KW-0325">Glycoprotein</keyword>
<evidence type="ECO:0000256" key="8">
    <source>
        <dbReference type="ARBA" id="ARBA00023170"/>
    </source>
</evidence>
<dbReference type="SUPFAM" id="SSF52058">
    <property type="entry name" value="L domain-like"/>
    <property type="match status" value="1"/>
</dbReference>
<dbReference type="InterPro" id="IPR013210">
    <property type="entry name" value="LRR_N_plant-typ"/>
</dbReference>
<dbReference type="Gene3D" id="3.80.10.10">
    <property type="entry name" value="Ribonuclease Inhibitor"/>
    <property type="match status" value="1"/>
</dbReference>
<evidence type="ECO:0000256" key="10">
    <source>
        <dbReference type="SAM" id="SignalP"/>
    </source>
</evidence>
<dbReference type="InterPro" id="IPR001611">
    <property type="entry name" value="Leu-rich_rpt"/>
</dbReference>
<evidence type="ECO:0000256" key="2">
    <source>
        <dbReference type="ARBA" id="ARBA00022614"/>
    </source>
</evidence>
<dbReference type="Proteomes" id="UP001187192">
    <property type="component" value="Unassembled WGS sequence"/>
</dbReference>
<dbReference type="GO" id="GO:0016020">
    <property type="term" value="C:membrane"/>
    <property type="evidence" value="ECO:0007669"/>
    <property type="project" value="UniProtKB-SubCell"/>
</dbReference>
<reference evidence="12" key="1">
    <citation type="submission" date="2023-07" db="EMBL/GenBank/DDBJ databases">
        <title>draft genome sequence of fig (Ficus carica).</title>
        <authorList>
            <person name="Takahashi T."/>
            <person name="Nishimura K."/>
        </authorList>
    </citation>
    <scope>NUCLEOTIDE SEQUENCE</scope>
</reference>
<dbReference type="InterPro" id="IPR046956">
    <property type="entry name" value="RLP23-like"/>
</dbReference>
<evidence type="ECO:0000256" key="5">
    <source>
        <dbReference type="ARBA" id="ARBA00022737"/>
    </source>
</evidence>
<feature type="signal peptide" evidence="10">
    <location>
        <begin position="1"/>
        <end position="26"/>
    </location>
</feature>
<accession>A0AA88DPN1</accession>
<name>A0AA88DPN1_FICCA</name>
<comment type="subcellular location">
    <subcellularLocation>
        <location evidence="1">Membrane</location>
        <topology evidence="1">Single-pass type I membrane protein</topology>
    </subcellularLocation>
</comment>
<evidence type="ECO:0000256" key="9">
    <source>
        <dbReference type="ARBA" id="ARBA00023180"/>
    </source>
</evidence>
<keyword evidence="8" id="KW-0675">Receptor</keyword>
<comment type="caution">
    <text evidence="12">The sequence shown here is derived from an EMBL/GenBank/DDBJ whole genome shotgun (WGS) entry which is preliminary data.</text>
</comment>
<evidence type="ECO:0000256" key="4">
    <source>
        <dbReference type="ARBA" id="ARBA00022729"/>
    </source>
</evidence>
<sequence>MRINIPPFSLPFICLIQLGIWTLVASGECLGSQQSLLLQFKNSLGFPSNHSRKLVNWNESSDCWSWEGVACKEGRVTHLELSGEGVYSKLDNSSTLFDLQHLKRLDLSDNNFSSTIPSRIGDLTNLNHRNLSFASFWGEVPVAISCLRNLVTLDLSSNSVLEGTNLVIRNLSALVQNLSKLQELHLDGSNISAPWNGWCQALSSLLPNLRVLSLSCCYVPGPLDESL</sequence>
<dbReference type="PRINTS" id="PR00019">
    <property type="entry name" value="LEURICHRPT"/>
</dbReference>
<dbReference type="Pfam" id="PF00560">
    <property type="entry name" value="LRR_1"/>
    <property type="match status" value="1"/>
</dbReference>
<evidence type="ECO:0000256" key="1">
    <source>
        <dbReference type="ARBA" id="ARBA00004479"/>
    </source>
</evidence>
<dbReference type="InterPro" id="IPR032675">
    <property type="entry name" value="LRR_dom_sf"/>
</dbReference>
<keyword evidence="3" id="KW-0812">Transmembrane</keyword>
<evidence type="ECO:0000313" key="13">
    <source>
        <dbReference type="Proteomes" id="UP001187192"/>
    </source>
</evidence>
<dbReference type="PANTHER" id="PTHR48061:SF2">
    <property type="entry name" value="RECEPTOR LIKE PROTEIN 30-LIKE"/>
    <property type="match status" value="1"/>
</dbReference>
<keyword evidence="6" id="KW-1133">Transmembrane helix</keyword>
<dbReference type="Pfam" id="PF08263">
    <property type="entry name" value="LRRNT_2"/>
    <property type="match status" value="1"/>
</dbReference>
<protein>
    <recommendedName>
        <fullName evidence="11">Leucine-rich repeat-containing N-terminal plant-type domain-containing protein</fullName>
    </recommendedName>
</protein>
<evidence type="ECO:0000256" key="7">
    <source>
        <dbReference type="ARBA" id="ARBA00023136"/>
    </source>
</evidence>
<keyword evidence="2" id="KW-0433">Leucine-rich repeat</keyword>
<keyword evidence="4 10" id="KW-0732">Signal</keyword>
<proteinExistence type="predicted"/>
<feature type="domain" description="Leucine-rich repeat-containing N-terminal plant-type" evidence="11">
    <location>
        <begin position="32"/>
        <end position="71"/>
    </location>
</feature>
<keyword evidence="5" id="KW-0677">Repeat</keyword>
<dbReference type="PANTHER" id="PTHR48061">
    <property type="entry name" value="LEUCINE-RICH REPEAT RECEPTOR PROTEIN KINASE EMS1-LIKE-RELATED"/>
    <property type="match status" value="1"/>
</dbReference>
<organism evidence="12 13">
    <name type="scientific">Ficus carica</name>
    <name type="common">Common fig</name>
    <dbReference type="NCBI Taxonomy" id="3494"/>
    <lineage>
        <taxon>Eukaryota</taxon>
        <taxon>Viridiplantae</taxon>
        <taxon>Streptophyta</taxon>
        <taxon>Embryophyta</taxon>
        <taxon>Tracheophyta</taxon>
        <taxon>Spermatophyta</taxon>
        <taxon>Magnoliopsida</taxon>
        <taxon>eudicotyledons</taxon>
        <taxon>Gunneridae</taxon>
        <taxon>Pentapetalae</taxon>
        <taxon>rosids</taxon>
        <taxon>fabids</taxon>
        <taxon>Rosales</taxon>
        <taxon>Moraceae</taxon>
        <taxon>Ficeae</taxon>
        <taxon>Ficus</taxon>
    </lineage>
</organism>
<keyword evidence="13" id="KW-1185">Reference proteome</keyword>
<dbReference type="EMBL" id="BTGU01000084">
    <property type="protein sequence ID" value="GMN59145.1"/>
    <property type="molecule type" value="Genomic_DNA"/>
</dbReference>
<dbReference type="AlphaFoldDB" id="A0AA88DPN1"/>
<evidence type="ECO:0000256" key="3">
    <source>
        <dbReference type="ARBA" id="ARBA00022692"/>
    </source>
</evidence>